<evidence type="ECO:0000256" key="2">
    <source>
        <dbReference type="SAM" id="Phobius"/>
    </source>
</evidence>
<dbReference type="EMBL" id="JACBAZ010000001">
    <property type="protein sequence ID" value="NWK54327.1"/>
    <property type="molecule type" value="Genomic_DNA"/>
</dbReference>
<name>A0A851GGR2_9BACT</name>
<feature type="region of interest" description="Disordered" evidence="1">
    <location>
        <begin position="1"/>
        <end position="79"/>
    </location>
</feature>
<feature type="compositionally biased region" description="Polar residues" evidence="1">
    <location>
        <begin position="99"/>
        <end position="114"/>
    </location>
</feature>
<keyword evidence="2" id="KW-0812">Transmembrane</keyword>
<comment type="caution">
    <text evidence="3">The sequence shown here is derived from an EMBL/GenBank/DDBJ whole genome shotgun (WGS) entry which is preliminary data.</text>
</comment>
<dbReference type="RefSeq" id="WP_178930863.1">
    <property type="nucleotide sequence ID" value="NZ_JACBAZ010000001.1"/>
</dbReference>
<evidence type="ECO:0000313" key="4">
    <source>
        <dbReference type="Proteomes" id="UP000557872"/>
    </source>
</evidence>
<feature type="region of interest" description="Disordered" evidence="1">
    <location>
        <begin position="99"/>
        <end position="143"/>
    </location>
</feature>
<gene>
    <name evidence="3" type="ORF">HW115_01800</name>
</gene>
<reference evidence="3 4" key="1">
    <citation type="submission" date="2020-07" db="EMBL/GenBank/DDBJ databases">
        <title>Roseicoccus Jingziensis gen. nov., sp. nov., isolated from coastal seawater.</title>
        <authorList>
            <person name="Feng X."/>
        </authorList>
    </citation>
    <scope>NUCLEOTIDE SEQUENCE [LARGE SCALE GENOMIC DNA]</scope>
    <source>
        <strain evidence="3 4">N1E253</strain>
    </source>
</reference>
<protein>
    <submittedName>
        <fullName evidence="3">Uncharacterized protein</fullName>
    </submittedName>
</protein>
<accession>A0A851GGR2</accession>
<feature type="compositionally biased region" description="Basic and acidic residues" evidence="1">
    <location>
        <begin position="7"/>
        <end position="19"/>
    </location>
</feature>
<keyword evidence="2" id="KW-0472">Membrane</keyword>
<sequence>MSQPDPQKQHSARDLTSHIDEDDLWELDDDWTDADSSTSSEGSTDDDTPPIPPAPESVSSYRAASLPEPTTEIGEHDTFEPDTLLDHEIDTGSDVMVAESQTKPTEQAETSVDTPPSHPAAKENEPAELAAAPEPVNEKNKGNKLNPLEKVSLSLVAAAFLGAAIWAYLWLYDQNIIEDEGAIQLPLQGEFISISDFSTHWVSASQFKEIKMGAKVLPAASMTLDDASPSSGALRIYFRNVNGDYIGDSITLTVRDGQFTNSNQPNTRFDNDHRTATVIASDGFHQEGDFNAYVLDEQMAWKIQVLEAKTSAAAGKDFEEIIHTKVGRQRK</sequence>
<feature type="compositionally biased region" description="Acidic residues" evidence="1">
    <location>
        <begin position="20"/>
        <end position="33"/>
    </location>
</feature>
<evidence type="ECO:0000313" key="3">
    <source>
        <dbReference type="EMBL" id="NWK54327.1"/>
    </source>
</evidence>
<evidence type="ECO:0000256" key="1">
    <source>
        <dbReference type="SAM" id="MobiDB-lite"/>
    </source>
</evidence>
<organism evidence="3 4">
    <name type="scientific">Oceaniferula marina</name>
    <dbReference type="NCBI Taxonomy" id="2748318"/>
    <lineage>
        <taxon>Bacteria</taxon>
        <taxon>Pseudomonadati</taxon>
        <taxon>Verrucomicrobiota</taxon>
        <taxon>Verrucomicrobiia</taxon>
        <taxon>Verrucomicrobiales</taxon>
        <taxon>Verrucomicrobiaceae</taxon>
        <taxon>Oceaniferula</taxon>
    </lineage>
</organism>
<feature type="transmembrane region" description="Helical" evidence="2">
    <location>
        <begin position="151"/>
        <end position="171"/>
    </location>
</feature>
<dbReference type="Proteomes" id="UP000557872">
    <property type="component" value="Unassembled WGS sequence"/>
</dbReference>
<keyword evidence="2" id="KW-1133">Transmembrane helix</keyword>
<keyword evidence="4" id="KW-1185">Reference proteome</keyword>
<dbReference type="AlphaFoldDB" id="A0A851GGR2"/>
<proteinExistence type="predicted"/>